<dbReference type="GO" id="GO:0016787">
    <property type="term" value="F:hydrolase activity"/>
    <property type="evidence" value="ECO:0007669"/>
    <property type="project" value="InterPro"/>
</dbReference>
<evidence type="ECO:0000313" key="2">
    <source>
        <dbReference type="EMBL" id="PHN02351.1"/>
    </source>
</evidence>
<feature type="domain" description="Phospholipase/carboxylesterase/thioesterase" evidence="1">
    <location>
        <begin position="17"/>
        <end position="211"/>
    </location>
</feature>
<dbReference type="SUPFAM" id="SSF53474">
    <property type="entry name" value="alpha/beta-Hydrolases"/>
    <property type="match status" value="1"/>
</dbReference>
<accession>A0A2D0N1E4</accession>
<dbReference type="Pfam" id="PF02230">
    <property type="entry name" value="Abhydrolase_2"/>
    <property type="match status" value="1"/>
</dbReference>
<dbReference type="Gene3D" id="3.40.50.1820">
    <property type="entry name" value="alpha/beta hydrolase"/>
    <property type="match status" value="1"/>
</dbReference>
<proteinExistence type="predicted"/>
<keyword evidence="3" id="KW-1185">Reference proteome</keyword>
<dbReference type="EMBL" id="PDUD01000041">
    <property type="protein sequence ID" value="PHN02351.1"/>
    <property type="molecule type" value="Genomic_DNA"/>
</dbReference>
<comment type="caution">
    <text evidence="2">The sequence shown here is derived from an EMBL/GenBank/DDBJ whole genome shotgun (WGS) entry which is preliminary data.</text>
</comment>
<dbReference type="InterPro" id="IPR003140">
    <property type="entry name" value="PLipase/COase/thioEstase"/>
</dbReference>
<dbReference type="OrthoDB" id="595091at2"/>
<dbReference type="InterPro" id="IPR029058">
    <property type="entry name" value="AB_hydrolase_fold"/>
</dbReference>
<protein>
    <submittedName>
        <fullName evidence="2">Phospholipase</fullName>
    </submittedName>
</protein>
<dbReference type="AlphaFoldDB" id="A0A2D0N1E4"/>
<reference evidence="2 3" key="1">
    <citation type="submission" date="2017-10" db="EMBL/GenBank/DDBJ databases">
        <title>The draft genome sequence of Lewinella nigricans NBRC 102662.</title>
        <authorList>
            <person name="Wang K."/>
        </authorList>
    </citation>
    <scope>NUCLEOTIDE SEQUENCE [LARGE SCALE GENOMIC DNA]</scope>
    <source>
        <strain evidence="2 3">NBRC 102662</strain>
    </source>
</reference>
<organism evidence="2 3">
    <name type="scientific">Flavilitoribacter nigricans (strain ATCC 23147 / DSM 23189 / NBRC 102662 / NCIMB 1420 / SS-2)</name>
    <name type="common">Lewinella nigricans</name>
    <dbReference type="NCBI Taxonomy" id="1122177"/>
    <lineage>
        <taxon>Bacteria</taxon>
        <taxon>Pseudomonadati</taxon>
        <taxon>Bacteroidota</taxon>
        <taxon>Saprospiria</taxon>
        <taxon>Saprospirales</taxon>
        <taxon>Lewinellaceae</taxon>
        <taxon>Flavilitoribacter</taxon>
    </lineage>
</organism>
<evidence type="ECO:0000259" key="1">
    <source>
        <dbReference type="Pfam" id="PF02230"/>
    </source>
</evidence>
<dbReference type="Proteomes" id="UP000223913">
    <property type="component" value="Unassembled WGS sequence"/>
</dbReference>
<dbReference type="RefSeq" id="WP_099154236.1">
    <property type="nucleotide sequence ID" value="NZ_PDUD01000041.1"/>
</dbReference>
<evidence type="ECO:0000313" key="3">
    <source>
        <dbReference type="Proteomes" id="UP000223913"/>
    </source>
</evidence>
<sequence>MYTHHKFKVERTAHYHTIGEANPEVTRLIIACHGQGQRSQYFIRRFDVLDDGKTFVIAPEALSRYYLKSFGGEVGASWMTSAERLDEIADYANYLQQLLEHYRPLVNEQVKITLLGFSQGGATIFRWAMEKFPAVDRFILFASMLPEDLDYRPYQEYFDTKKITWLYGTSDQFLNDQRLAFNRSVFKKNNIQYEEKTFDGKHEVRRDVLQELFADQV</sequence>
<gene>
    <name evidence="2" type="ORF">CRP01_32420</name>
</gene>
<name>A0A2D0N1E4_FLAN2</name>